<reference evidence="3" key="1">
    <citation type="journal article" date="2020" name="Nature">
        <title>Giant virus diversity and host interactions through global metagenomics.</title>
        <authorList>
            <person name="Schulz F."/>
            <person name="Roux S."/>
            <person name="Paez-Espino D."/>
            <person name="Jungbluth S."/>
            <person name="Walsh D.A."/>
            <person name="Denef V.J."/>
            <person name="McMahon K.D."/>
            <person name="Konstantinidis K.T."/>
            <person name="Eloe-Fadrosh E.A."/>
            <person name="Kyrpides N.C."/>
            <person name="Woyke T."/>
        </authorList>
    </citation>
    <scope>NUCLEOTIDE SEQUENCE</scope>
    <source>
        <strain evidence="3">GVMAG-M-3300021375-17</strain>
    </source>
</reference>
<dbReference type="EMBL" id="MN739451">
    <property type="protein sequence ID" value="QHT05195.1"/>
    <property type="molecule type" value="Genomic_DNA"/>
</dbReference>
<evidence type="ECO:0000313" key="3">
    <source>
        <dbReference type="EMBL" id="QHT05195.1"/>
    </source>
</evidence>
<dbReference type="GO" id="GO:0006629">
    <property type="term" value="P:lipid metabolic process"/>
    <property type="evidence" value="ECO:0007669"/>
    <property type="project" value="InterPro"/>
</dbReference>
<feature type="transmembrane region" description="Helical" evidence="1">
    <location>
        <begin position="54"/>
        <end position="73"/>
    </location>
</feature>
<feature type="transmembrane region" description="Helical" evidence="1">
    <location>
        <begin position="202"/>
        <end position="223"/>
    </location>
</feature>
<protein>
    <recommendedName>
        <fullName evidence="2">Fatty acid desaturase domain-containing protein</fullName>
    </recommendedName>
</protein>
<organism evidence="3">
    <name type="scientific">viral metagenome</name>
    <dbReference type="NCBI Taxonomy" id="1070528"/>
    <lineage>
        <taxon>unclassified sequences</taxon>
        <taxon>metagenomes</taxon>
        <taxon>organismal metagenomes</taxon>
    </lineage>
</organism>
<dbReference type="InterPro" id="IPR005804">
    <property type="entry name" value="FA_desaturase_dom"/>
</dbReference>
<dbReference type="PANTHER" id="PTHR19353:SF73">
    <property type="entry name" value="FATTY ACID DESATURASE"/>
    <property type="match status" value="1"/>
</dbReference>
<proteinExistence type="predicted"/>
<keyword evidence="1" id="KW-0472">Membrane</keyword>
<dbReference type="PANTHER" id="PTHR19353">
    <property type="entry name" value="FATTY ACID DESATURASE 2"/>
    <property type="match status" value="1"/>
</dbReference>
<evidence type="ECO:0000259" key="2">
    <source>
        <dbReference type="Pfam" id="PF00487"/>
    </source>
</evidence>
<accession>A0A6C0CP04</accession>
<sequence>MNIYNNNHITKIKEITKKYEASNMYEPTFHLLSTFLCVFIIIALLHYSKSINGLFVLLMLLLSLFLVRLFIIFHDLCHKSYFPSNERETNTKGFNHNIAVMIDFLNSYSANIWADGHSSHHKSQGNLDVYDNSRTVLTTEELNELPQYQQILYKIFRHPIFFFTLIPIYMFWIARIVYFDYSYLIKYGLFLFILFKIGKWKLLGSFLIAHYVAGIMGLMLFHLQHQVNPAYLQKFPESDIVSKANAELIGASVLSIPPFLDYFTNGIEYHNVHHINPGVPSYNIQKCYEYLLKHKFIPDTKLSYTEMAKGLTNTIYDCDLNMYM</sequence>
<dbReference type="AlphaFoldDB" id="A0A6C0CP04"/>
<feature type="transmembrane region" description="Helical" evidence="1">
    <location>
        <begin position="29"/>
        <end position="47"/>
    </location>
</feature>
<name>A0A6C0CP04_9ZZZZ</name>
<feature type="domain" description="Fatty acid desaturase" evidence="2">
    <location>
        <begin position="54"/>
        <end position="305"/>
    </location>
</feature>
<feature type="transmembrane region" description="Helical" evidence="1">
    <location>
        <begin position="160"/>
        <end position="181"/>
    </location>
</feature>
<keyword evidence="1" id="KW-0812">Transmembrane</keyword>
<dbReference type="GO" id="GO:0016020">
    <property type="term" value="C:membrane"/>
    <property type="evidence" value="ECO:0007669"/>
    <property type="project" value="TreeGrafter"/>
</dbReference>
<keyword evidence="1" id="KW-1133">Transmembrane helix</keyword>
<dbReference type="Pfam" id="PF00487">
    <property type="entry name" value="FA_desaturase"/>
    <property type="match status" value="1"/>
</dbReference>
<dbReference type="GO" id="GO:0016717">
    <property type="term" value="F:oxidoreductase activity, acting on paired donors, with oxidation of a pair of donors resulting in the reduction of molecular oxygen to two molecules of water"/>
    <property type="evidence" value="ECO:0007669"/>
    <property type="project" value="TreeGrafter"/>
</dbReference>
<dbReference type="InterPro" id="IPR012171">
    <property type="entry name" value="Fatty_acid_desaturase"/>
</dbReference>
<evidence type="ECO:0000256" key="1">
    <source>
        <dbReference type="SAM" id="Phobius"/>
    </source>
</evidence>